<organism evidence="4 5">
    <name type="scientific">Pseudaeromonas sharmana</name>
    <dbReference type="NCBI Taxonomy" id="328412"/>
    <lineage>
        <taxon>Bacteria</taxon>
        <taxon>Pseudomonadati</taxon>
        <taxon>Pseudomonadota</taxon>
        <taxon>Gammaproteobacteria</taxon>
        <taxon>Aeromonadales</taxon>
        <taxon>Aeromonadaceae</taxon>
        <taxon>Pseudaeromonas</taxon>
    </lineage>
</organism>
<feature type="region of interest" description="Disordered" evidence="1">
    <location>
        <begin position="180"/>
        <end position="204"/>
    </location>
</feature>
<evidence type="ECO:0000313" key="4">
    <source>
        <dbReference type="EMBL" id="MFC3912002.1"/>
    </source>
</evidence>
<accession>A0ABV8CJB9</accession>
<reference evidence="5" key="1">
    <citation type="journal article" date="2019" name="Int. J. Syst. Evol. Microbiol.">
        <title>The Global Catalogue of Microorganisms (GCM) 10K type strain sequencing project: providing services to taxonomists for standard genome sequencing and annotation.</title>
        <authorList>
            <consortium name="The Broad Institute Genomics Platform"/>
            <consortium name="The Broad Institute Genome Sequencing Center for Infectious Disease"/>
            <person name="Wu L."/>
            <person name="Ma J."/>
        </authorList>
    </citation>
    <scope>NUCLEOTIDE SEQUENCE [LARGE SCALE GENOMIC DNA]</scope>
    <source>
        <strain evidence="5">CCUG 54939</strain>
    </source>
</reference>
<dbReference type="GO" id="GO:0006508">
    <property type="term" value="P:proteolysis"/>
    <property type="evidence" value="ECO:0007669"/>
    <property type="project" value="UniProtKB-KW"/>
</dbReference>
<dbReference type="GO" id="GO:0008233">
    <property type="term" value="F:peptidase activity"/>
    <property type="evidence" value="ECO:0007669"/>
    <property type="project" value="UniProtKB-KW"/>
</dbReference>
<dbReference type="InterPro" id="IPR008503">
    <property type="entry name" value="Asp_endopeptidase"/>
</dbReference>
<comment type="caution">
    <text evidence="4">The sequence shown here is derived from an EMBL/GenBank/DDBJ whole genome shotgun (WGS) entry which is preliminary data.</text>
</comment>
<keyword evidence="2" id="KW-0732">Signal</keyword>
<dbReference type="Gene3D" id="2.40.70.10">
    <property type="entry name" value="Acid Proteases"/>
    <property type="match status" value="1"/>
</dbReference>
<sequence>MKPFSTLLILLGSLLCQAEAWSQPETAPAPGGTPEILGWAETVLLQPSALWLEAKLDTGAETSSLDADRLSLFERDGEEWVAFDLQASRDGHRVTQRIERPVERWVRIRSAASAQCPSVVDRRPVIRLQICVADQEINTEFSLRDRSGMSYPMLIGRRALALLGAVDAARSHLHAPCQAAEITPVPSAAADRPTPDHPQDPDVR</sequence>
<evidence type="ECO:0000259" key="3">
    <source>
        <dbReference type="Pfam" id="PF05618"/>
    </source>
</evidence>
<keyword evidence="4" id="KW-0645">Protease</keyword>
<feature type="domain" description="Retropepsin-like aspartic endopeptidase" evidence="3">
    <location>
        <begin position="36"/>
        <end position="173"/>
    </location>
</feature>
<dbReference type="Proteomes" id="UP001595692">
    <property type="component" value="Unassembled WGS sequence"/>
</dbReference>
<keyword evidence="4" id="KW-0378">Hydrolase</keyword>
<name>A0ABV8CJB9_9GAMM</name>
<keyword evidence="5" id="KW-1185">Reference proteome</keyword>
<feature type="chain" id="PRO_5047460302" evidence="2">
    <location>
        <begin position="19"/>
        <end position="204"/>
    </location>
</feature>
<proteinExistence type="predicted"/>
<dbReference type="PANTHER" id="PTHR38037:SF2">
    <property type="entry name" value="ATP-DEPENDENT ZINC PROTEASE DOMAIN-CONTAINING PROTEIN-RELATED"/>
    <property type="match status" value="1"/>
</dbReference>
<feature type="signal peptide" evidence="2">
    <location>
        <begin position="1"/>
        <end position="18"/>
    </location>
</feature>
<dbReference type="EMBL" id="JBHSAF010000001">
    <property type="protein sequence ID" value="MFC3912002.1"/>
    <property type="molecule type" value="Genomic_DNA"/>
</dbReference>
<feature type="compositionally biased region" description="Basic and acidic residues" evidence="1">
    <location>
        <begin position="193"/>
        <end position="204"/>
    </location>
</feature>
<dbReference type="RefSeq" id="WP_377149916.1">
    <property type="nucleotide sequence ID" value="NZ_JBHSAF010000001.1"/>
</dbReference>
<evidence type="ECO:0000313" key="5">
    <source>
        <dbReference type="Proteomes" id="UP001595692"/>
    </source>
</evidence>
<dbReference type="SUPFAM" id="SSF50630">
    <property type="entry name" value="Acid proteases"/>
    <property type="match status" value="1"/>
</dbReference>
<protein>
    <submittedName>
        <fullName evidence="4">ATP-dependent zinc protease</fullName>
    </submittedName>
</protein>
<evidence type="ECO:0000256" key="1">
    <source>
        <dbReference type="SAM" id="MobiDB-lite"/>
    </source>
</evidence>
<dbReference type="Pfam" id="PF05618">
    <property type="entry name" value="Zn_protease"/>
    <property type="match status" value="1"/>
</dbReference>
<dbReference type="InterPro" id="IPR021109">
    <property type="entry name" value="Peptidase_aspartic_dom_sf"/>
</dbReference>
<gene>
    <name evidence="4" type="ORF">ACFOSS_00780</name>
</gene>
<evidence type="ECO:0000256" key="2">
    <source>
        <dbReference type="SAM" id="SignalP"/>
    </source>
</evidence>
<dbReference type="PANTHER" id="PTHR38037">
    <property type="entry name" value="ZN_PROTEASE DOMAIN-CONTAINING PROTEIN"/>
    <property type="match status" value="1"/>
</dbReference>